<protein>
    <submittedName>
        <fullName evidence="2">Uncharacterized protein</fullName>
    </submittedName>
</protein>
<accession>B9TBV0</accession>
<feature type="region of interest" description="Disordered" evidence="1">
    <location>
        <begin position="17"/>
        <end position="100"/>
    </location>
</feature>
<organism evidence="2 3">
    <name type="scientific">Ricinus communis</name>
    <name type="common">Castor bean</name>
    <dbReference type="NCBI Taxonomy" id="3988"/>
    <lineage>
        <taxon>Eukaryota</taxon>
        <taxon>Viridiplantae</taxon>
        <taxon>Streptophyta</taxon>
        <taxon>Embryophyta</taxon>
        <taxon>Tracheophyta</taxon>
        <taxon>Spermatophyta</taxon>
        <taxon>Magnoliopsida</taxon>
        <taxon>eudicotyledons</taxon>
        <taxon>Gunneridae</taxon>
        <taxon>Pentapetalae</taxon>
        <taxon>rosids</taxon>
        <taxon>fabids</taxon>
        <taxon>Malpighiales</taxon>
        <taxon>Euphorbiaceae</taxon>
        <taxon>Acalyphoideae</taxon>
        <taxon>Acalypheae</taxon>
        <taxon>Ricinus</taxon>
    </lineage>
</organism>
<dbReference type="InParanoid" id="B9TBV0"/>
<dbReference type="EMBL" id="EQ976759">
    <property type="protein sequence ID" value="EEF26667.1"/>
    <property type="molecule type" value="Genomic_DNA"/>
</dbReference>
<reference evidence="3" key="1">
    <citation type="journal article" date="2010" name="Nat. Biotechnol.">
        <title>Draft genome sequence of the oilseed species Ricinus communis.</title>
        <authorList>
            <person name="Chan A.P."/>
            <person name="Crabtree J."/>
            <person name="Zhao Q."/>
            <person name="Lorenzi H."/>
            <person name="Orvis J."/>
            <person name="Puiu D."/>
            <person name="Melake-Berhan A."/>
            <person name="Jones K.M."/>
            <person name="Redman J."/>
            <person name="Chen G."/>
            <person name="Cahoon E.B."/>
            <person name="Gedil M."/>
            <person name="Stanke M."/>
            <person name="Haas B.J."/>
            <person name="Wortman J.R."/>
            <person name="Fraser-Liggett C.M."/>
            <person name="Ravel J."/>
            <person name="Rabinowicz P.D."/>
        </authorList>
    </citation>
    <scope>NUCLEOTIDE SEQUENCE [LARGE SCALE GENOMIC DNA]</scope>
    <source>
        <strain evidence="3">cv. Hale</strain>
    </source>
</reference>
<evidence type="ECO:0000313" key="2">
    <source>
        <dbReference type="EMBL" id="EEF26667.1"/>
    </source>
</evidence>
<feature type="compositionally biased region" description="Basic and acidic residues" evidence="1">
    <location>
        <begin position="19"/>
        <end position="29"/>
    </location>
</feature>
<dbReference type="Proteomes" id="UP000008311">
    <property type="component" value="Unassembled WGS sequence"/>
</dbReference>
<dbReference type="AlphaFoldDB" id="B9TBV0"/>
<evidence type="ECO:0000313" key="3">
    <source>
        <dbReference type="Proteomes" id="UP000008311"/>
    </source>
</evidence>
<name>B9TBV0_RICCO</name>
<keyword evidence="3" id="KW-1185">Reference proteome</keyword>
<gene>
    <name evidence="2" type="ORF">RCOM_0049680</name>
</gene>
<proteinExistence type="predicted"/>
<feature type="compositionally biased region" description="Basic and acidic residues" evidence="1">
    <location>
        <begin position="40"/>
        <end position="56"/>
    </location>
</feature>
<sequence>MGLVQHLADLVVGAVTQDGGHDQGQHHQVDIVGAGGGQRTGDEQQRVARQDGRDHQAGFAEDDQEQDQEQPGSIGSGQLGQVTVDMDDEIDQEQKNIHKA</sequence>
<evidence type="ECO:0000256" key="1">
    <source>
        <dbReference type="SAM" id="MobiDB-lite"/>
    </source>
</evidence>